<proteinExistence type="inferred from homology"/>
<dbReference type="PANTHER" id="PTHR30614:SF36">
    <property type="entry name" value="ABC TRANSPORTER MEMBRANE-SPANNING PERMEASE-GLUTAMINE TRANSPORT"/>
    <property type="match status" value="1"/>
</dbReference>
<evidence type="ECO:0000259" key="10">
    <source>
        <dbReference type="PROSITE" id="PS50928"/>
    </source>
</evidence>
<evidence type="ECO:0000256" key="6">
    <source>
        <dbReference type="ARBA" id="ARBA00022970"/>
    </source>
</evidence>
<dbReference type="Proteomes" id="UP001196379">
    <property type="component" value="Unassembled WGS sequence"/>
</dbReference>
<evidence type="ECO:0000256" key="1">
    <source>
        <dbReference type="ARBA" id="ARBA00004429"/>
    </source>
</evidence>
<accession>A0A949T0E6</accession>
<keyword evidence="6" id="KW-0029">Amino-acid transport</keyword>
<dbReference type="Proteomes" id="UP000732858">
    <property type="component" value="Unassembled WGS sequence"/>
</dbReference>
<dbReference type="AlphaFoldDB" id="A0A949T0E6"/>
<feature type="transmembrane region" description="Helical" evidence="9">
    <location>
        <begin position="88"/>
        <end position="108"/>
    </location>
</feature>
<dbReference type="Gene3D" id="1.10.3720.10">
    <property type="entry name" value="MetI-like"/>
    <property type="match status" value="1"/>
</dbReference>
<keyword evidence="14" id="KW-1185">Reference proteome</keyword>
<dbReference type="InterPro" id="IPR043429">
    <property type="entry name" value="ArtM/GltK/GlnP/TcyL/YhdX-like"/>
</dbReference>
<keyword evidence="8 9" id="KW-0472">Membrane</keyword>
<dbReference type="GO" id="GO:0006865">
    <property type="term" value="P:amino acid transport"/>
    <property type="evidence" value="ECO:0007669"/>
    <property type="project" value="UniProtKB-KW"/>
</dbReference>
<name>A0A949T0E6_9PAST</name>
<evidence type="ECO:0000313" key="14">
    <source>
        <dbReference type="Proteomes" id="UP001196379"/>
    </source>
</evidence>
<evidence type="ECO:0000256" key="2">
    <source>
        <dbReference type="ARBA" id="ARBA00010072"/>
    </source>
</evidence>
<protein>
    <submittedName>
        <fullName evidence="12">Amino acid ABC transporter permease</fullName>
    </submittedName>
</protein>
<evidence type="ECO:0000256" key="8">
    <source>
        <dbReference type="ARBA" id="ARBA00023136"/>
    </source>
</evidence>
<dbReference type="EMBL" id="JABULY010000001">
    <property type="protein sequence ID" value="MBV6530897.1"/>
    <property type="molecule type" value="Genomic_DNA"/>
</dbReference>
<keyword evidence="5 9" id="KW-0812">Transmembrane</keyword>
<keyword evidence="4" id="KW-1003">Cell membrane</keyword>
<feature type="domain" description="ABC transmembrane type-1" evidence="10">
    <location>
        <begin position="19"/>
        <end position="213"/>
    </location>
</feature>
<dbReference type="GeneID" id="65548520"/>
<evidence type="ECO:0000256" key="9">
    <source>
        <dbReference type="RuleBase" id="RU363032"/>
    </source>
</evidence>
<dbReference type="InterPro" id="IPR010065">
    <property type="entry name" value="AA_ABC_transptr_permease_3TM"/>
</dbReference>
<organism evidence="12 13">
    <name type="scientific">Ursidibacter maritimus</name>
    <dbReference type="NCBI Taxonomy" id="1331689"/>
    <lineage>
        <taxon>Bacteria</taxon>
        <taxon>Pseudomonadati</taxon>
        <taxon>Pseudomonadota</taxon>
        <taxon>Gammaproteobacteria</taxon>
        <taxon>Pasteurellales</taxon>
        <taxon>Pasteurellaceae</taxon>
        <taxon>Ursidibacter</taxon>
    </lineage>
</organism>
<evidence type="ECO:0000256" key="4">
    <source>
        <dbReference type="ARBA" id="ARBA00022475"/>
    </source>
</evidence>
<sequence length="224" mass="25573">MGFDWLFEGENASRLVQGLWITAQISFISVAISLVLGTAFGLLMRIKNTILQFFCRIYLETIRIVPILVWLFMLYFGLSIWFNIHISGFWVCVWVFVLWGTAEMGDLVRGALTSIEKHQIESAKSLGLTPLQIFWYIELPQGTKRVLPGVINLFTRMIKTSSLAALIGVIEVVKIGQQIIENALLTNPSASFFVYGLIFVLYFLICYPLSLFASRLEKRWQADF</sequence>
<keyword evidence="3 9" id="KW-0813">Transport</keyword>
<evidence type="ECO:0000313" key="13">
    <source>
        <dbReference type="Proteomes" id="UP000732858"/>
    </source>
</evidence>
<dbReference type="CDD" id="cd06261">
    <property type="entry name" value="TM_PBP2"/>
    <property type="match status" value="1"/>
</dbReference>
<evidence type="ECO:0000313" key="11">
    <source>
        <dbReference type="EMBL" id="MBV6530897.1"/>
    </source>
</evidence>
<dbReference type="OrthoDB" id="92598at2"/>
<evidence type="ECO:0000256" key="3">
    <source>
        <dbReference type="ARBA" id="ARBA00022448"/>
    </source>
</evidence>
<evidence type="ECO:0000256" key="5">
    <source>
        <dbReference type="ARBA" id="ARBA00022692"/>
    </source>
</evidence>
<dbReference type="PANTHER" id="PTHR30614">
    <property type="entry name" value="MEMBRANE COMPONENT OF AMINO ACID ABC TRANSPORTER"/>
    <property type="match status" value="1"/>
</dbReference>
<evidence type="ECO:0000313" key="12">
    <source>
        <dbReference type="EMBL" id="MBV6546431.1"/>
    </source>
</evidence>
<comment type="subcellular location">
    <subcellularLocation>
        <location evidence="1">Cell inner membrane</location>
        <topology evidence="1">Multi-pass membrane protein</topology>
    </subcellularLocation>
    <subcellularLocation>
        <location evidence="9">Cell membrane</location>
        <topology evidence="9">Multi-pass membrane protein</topology>
    </subcellularLocation>
</comment>
<comment type="caution">
    <text evidence="12">The sequence shown here is derived from an EMBL/GenBank/DDBJ whole genome shotgun (WGS) entry which is preliminary data.</text>
</comment>
<feature type="transmembrane region" description="Helical" evidence="9">
    <location>
        <begin position="64"/>
        <end position="82"/>
    </location>
</feature>
<keyword evidence="7 9" id="KW-1133">Transmembrane helix</keyword>
<dbReference type="NCBIfam" id="TIGR01726">
    <property type="entry name" value="HEQRo_perm_3TM"/>
    <property type="match status" value="1"/>
</dbReference>
<reference evidence="12 14" key="1">
    <citation type="journal article" date="2021" name="Mol. Ecol.">
        <title>Polar bear-adapted Ursidibacter maritimus are remarkably conserved after generations in captivity.</title>
        <authorList>
            <person name="Espinosa-Gongora C."/>
            <person name="Hansen M.J."/>
            <person name="Bertelsen M.F."/>
            <person name="Bojesen A.M."/>
        </authorList>
    </citation>
    <scope>NUCLEOTIDE SEQUENCE</scope>
    <source>
        <strain evidence="12">Pb43105x</strain>
        <strain evidence="11 14">Pb43106</strain>
    </source>
</reference>
<dbReference type="Pfam" id="PF00528">
    <property type="entry name" value="BPD_transp_1"/>
    <property type="match status" value="1"/>
</dbReference>
<dbReference type="GO" id="GO:0043190">
    <property type="term" value="C:ATP-binding cassette (ABC) transporter complex"/>
    <property type="evidence" value="ECO:0007669"/>
    <property type="project" value="InterPro"/>
</dbReference>
<dbReference type="GO" id="GO:0022857">
    <property type="term" value="F:transmembrane transporter activity"/>
    <property type="evidence" value="ECO:0007669"/>
    <property type="project" value="InterPro"/>
</dbReference>
<feature type="transmembrane region" description="Helical" evidence="9">
    <location>
        <begin position="163"/>
        <end position="180"/>
    </location>
</feature>
<dbReference type="EMBL" id="JABUMC010000006">
    <property type="protein sequence ID" value="MBV6546431.1"/>
    <property type="molecule type" value="Genomic_DNA"/>
</dbReference>
<evidence type="ECO:0000256" key="7">
    <source>
        <dbReference type="ARBA" id="ARBA00022989"/>
    </source>
</evidence>
<dbReference type="InterPro" id="IPR035906">
    <property type="entry name" value="MetI-like_sf"/>
</dbReference>
<gene>
    <name evidence="11" type="ORF">HT657_01835</name>
    <name evidence="12" type="ORF">HT672_03870</name>
</gene>
<comment type="similarity">
    <text evidence="2">Belongs to the binding-protein-dependent transport system permease family. HisMQ subfamily.</text>
</comment>
<dbReference type="SUPFAM" id="SSF161098">
    <property type="entry name" value="MetI-like"/>
    <property type="match status" value="1"/>
</dbReference>
<dbReference type="InterPro" id="IPR000515">
    <property type="entry name" value="MetI-like"/>
</dbReference>
<feature type="transmembrane region" description="Helical" evidence="9">
    <location>
        <begin position="20"/>
        <end position="43"/>
    </location>
</feature>
<dbReference type="PROSITE" id="PS50928">
    <property type="entry name" value="ABC_TM1"/>
    <property type="match status" value="1"/>
</dbReference>
<dbReference type="RefSeq" id="WP_157403031.1">
    <property type="nucleotide sequence ID" value="NZ_JABULY010000001.1"/>
</dbReference>
<feature type="transmembrane region" description="Helical" evidence="9">
    <location>
        <begin position="192"/>
        <end position="213"/>
    </location>
</feature>